<accession>A0ABR3F6W9</accession>
<dbReference type="PANTHER" id="PTHR11829">
    <property type="entry name" value="FORKHEAD BOX PROTEIN"/>
    <property type="match status" value="1"/>
</dbReference>
<feature type="domain" description="Fork-head" evidence="4">
    <location>
        <begin position="256"/>
        <end position="348"/>
    </location>
</feature>
<proteinExistence type="predicted"/>
<reference evidence="5 6" key="1">
    <citation type="submission" date="2024-02" db="EMBL/GenBank/DDBJ databases">
        <title>A draft genome for the cacao thread blight pathogen Marasmius crinis-equi.</title>
        <authorList>
            <person name="Cohen S.P."/>
            <person name="Baruah I.K."/>
            <person name="Amoako-Attah I."/>
            <person name="Bukari Y."/>
            <person name="Meinhardt L.W."/>
            <person name="Bailey B.A."/>
        </authorList>
    </citation>
    <scope>NUCLEOTIDE SEQUENCE [LARGE SCALE GENOMIC DNA]</scope>
    <source>
        <strain evidence="5 6">GH-76</strain>
    </source>
</reference>
<feature type="compositionally biased region" description="Polar residues" evidence="3">
    <location>
        <begin position="442"/>
        <end position="461"/>
    </location>
</feature>
<dbReference type="Gene3D" id="1.10.10.10">
    <property type="entry name" value="Winged helix-like DNA-binding domain superfamily/Winged helix DNA-binding domain"/>
    <property type="match status" value="1"/>
</dbReference>
<feature type="compositionally biased region" description="Low complexity" evidence="3">
    <location>
        <begin position="140"/>
        <end position="149"/>
    </location>
</feature>
<feature type="DNA-binding region" description="Fork-head" evidence="2">
    <location>
        <begin position="256"/>
        <end position="348"/>
    </location>
</feature>
<feature type="region of interest" description="Disordered" evidence="3">
    <location>
        <begin position="197"/>
        <end position="218"/>
    </location>
</feature>
<evidence type="ECO:0000256" key="3">
    <source>
        <dbReference type="SAM" id="MobiDB-lite"/>
    </source>
</evidence>
<feature type="compositionally biased region" description="Basic and acidic residues" evidence="3">
    <location>
        <begin position="371"/>
        <end position="381"/>
    </location>
</feature>
<feature type="compositionally biased region" description="Acidic residues" evidence="3">
    <location>
        <begin position="539"/>
        <end position="551"/>
    </location>
</feature>
<evidence type="ECO:0000313" key="6">
    <source>
        <dbReference type="Proteomes" id="UP001465976"/>
    </source>
</evidence>
<keyword evidence="1 2" id="KW-0238">DNA-binding</keyword>
<keyword evidence="6" id="KW-1185">Reference proteome</keyword>
<feature type="region of interest" description="Disordered" evidence="3">
    <location>
        <begin position="354"/>
        <end position="405"/>
    </location>
</feature>
<evidence type="ECO:0000256" key="2">
    <source>
        <dbReference type="PROSITE-ProRule" id="PRU00089"/>
    </source>
</evidence>
<dbReference type="PRINTS" id="PR00053">
    <property type="entry name" value="FORKHEAD"/>
</dbReference>
<evidence type="ECO:0000259" key="4">
    <source>
        <dbReference type="PROSITE" id="PS50039"/>
    </source>
</evidence>
<dbReference type="PROSITE" id="PS50039">
    <property type="entry name" value="FORK_HEAD_3"/>
    <property type="match status" value="1"/>
</dbReference>
<dbReference type="InterPro" id="IPR036390">
    <property type="entry name" value="WH_DNA-bd_sf"/>
</dbReference>
<feature type="region of interest" description="Disordered" evidence="3">
    <location>
        <begin position="437"/>
        <end position="691"/>
    </location>
</feature>
<dbReference type="SUPFAM" id="SSF46785">
    <property type="entry name" value="Winged helix' DNA-binding domain"/>
    <property type="match status" value="1"/>
</dbReference>
<feature type="compositionally biased region" description="Low complexity" evidence="3">
    <location>
        <begin position="1"/>
        <end position="14"/>
    </location>
</feature>
<feature type="compositionally biased region" description="Pro residues" evidence="3">
    <location>
        <begin position="203"/>
        <end position="217"/>
    </location>
</feature>
<sequence>MATSARSLSRASSRSFRDDASPSPTPVKAEPVDSALPPRQIDTMEAVLERQRQARKEKKQRREKERDMSARVSQSSPTPSNASCRGKTLASLSLKREEQDGDARPERSASRLDSEPPPLTPSQAKYYREHTAAQGPTVLPKTESPVVKTVPPPTTHYPYSQYLAQSQLLPLQNPDASSSGAFSPVTPQNKRILSPIHTRTHSPLPPSSPPLATPQPTPTRVVNIVSSPGPMGPEPEEESYNRLPYTLPTGPYSPNKPDLSYAALLGQAILSSPDHRLTLQEIYDWITIVYPYFKRGETTWMNSIRHVLSTTACFRKVVRDRSLGRTQWAIWDDDLECFKNGGFRKQFCKDMNGGKSPTEVMQAKTGKRARKPQDVEGSVERKGKKLKKESDKDMGSQRTILPAPSQGIFPTVQLAPQTQSYYDSCAQLQSSSADAVFPPIPTSGTRQLAVNPSVTTSSVSQPDGDDGVPESSPGSDVFPPPSSASTSSVPELTPNCSSSSPPPTTSDMELDAPIIIRNNYGRERSPLAPSVGISGIDSCSDDDPDSGDDDCVSNTKLTPVQFWGSSPRRKDAAAAKPGLKLKLTINSGNRDQTEADLDQDQPLLNAVKSKNAKQKRAAKLNERTDSPPRKTSTKSGRSKAGAAKPSKSSKLKTPPPPAASELLSTPPPARGRRVQLSPMTTPLSHKGLHMSPSTSLAHYKMNLDPPPAAPFGANEDEVFADFLHTPLRGPVTPRRIPFAGLEESPFRTSFISPFRTPNSRLIIDDHDPRALLDEELNRLGAEQSGSPPTTGLFGKHRELLYESPNPIDVSPGKWSKWSSQWG</sequence>
<feature type="compositionally biased region" description="Polar residues" evidence="3">
    <location>
        <begin position="71"/>
        <end position="83"/>
    </location>
</feature>
<comment type="caution">
    <text evidence="5">The sequence shown here is derived from an EMBL/GenBank/DDBJ whole genome shotgun (WGS) entry which is preliminary data.</text>
</comment>
<feature type="compositionally biased region" description="Basic and acidic residues" evidence="3">
    <location>
        <begin position="94"/>
        <end position="114"/>
    </location>
</feature>
<dbReference type="InterPro" id="IPR050211">
    <property type="entry name" value="FOX_domain-containing"/>
</dbReference>
<dbReference type="InterPro" id="IPR001766">
    <property type="entry name" value="Fork_head_dom"/>
</dbReference>
<dbReference type="SMART" id="SM00339">
    <property type="entry name" value="FH"/>
    <property type="match status" value="1"/>
</dbReference>
<evidence type="ECO:0000256" key="1">
    <source>
        <dbReference type="ARBA" id="ARBA00023125"/>
    </source>
</evidence>
<keyword evidence="2" id="KW-0539">Nucleus</keyword>
<feature type="compositionally biased region" description="Low complexity" evidence="3">
    <location>
        <begin position="574"/>
        <end position="583"/>
    </location>
</feature>
<gene>
    <name evidence="5" type="ORF">V5O48_010961</name>
</gene>
<feature type="region of interest" description="Disordered" evidence="3">
    <location>
        <begin position="1"/>
        <end position="158"/>
    </location>
</feature>
<dbReference type="Pfam" id="PF00250">
    <property type="entry name" value="Forkhead"/>
    <property type="match status" value="1"/>
</dbReference>
<comment type="subcellular location">
    <subcellularLocation>
        <location evidence="2">Nucleus</location>
    </subcellularLocation>
</comment>
<dbReference type="PANTHER" id="PTHR11829:SF343">
    <property type="entry name" value="FORK-HEAD DOMAIN-CONTAINING PROTEIN"/>
    <property type="match status" value="1"/>
</dbReference>
<feature type="compositionally biased region" description="Low complexity" evidence="3">
    <location>
        <begin position="638"/>
        <end position="652"/>
    </location>
</feature>
<feature type="region of interest" description="Disordered" evidence="3">
    <location>
        <begin position="803"/>
        <end position="822"/>
    </location>
</feature>
<dbReference type="EMBL" id="JBAHYK010000842">
    <property type="protein sequence ID" value="KAL0570993.1"/>
    <property type="molecule type" value="Genomic_DNA"/>
</dbReference>
<protein>
    <recommendedName>
        <fullName evidence="4">Fork-head domain-containing protein</fullName>
    </recommendedName>
</protein>
<organism evidence="5 6">
    <name type="scientific">Marasmius crinis-equi</name>
    <dbReference type="NCBI Taxonomy" id="585013"/>
    <lineage>
        <taxon>Eukaryota</taxon>
        <taxon>Fungi</taxon>
        <taxon>Dikarya</taxon>
        <taxon>Basidiomycota</taxon>
        <taxon>Agaricomycotina</taxon>
        <taxon>Agaricomycetes</taxon>
        <taxon>Agaricomycetidae</taxon>
        <taxon>Agaricales</taxon>
        <taxon>Marasmiineae</taxon>
        <taxon>Marasmiaceae</taxon>
        <taxon>Marasmius</taxon>
    </lineage>
</organism>
<feature type="compositionally biased region" description="Basic and acidic residues" evidence="3">
    <location>
        <begin position="619"/>
        <end position="628"/>
    </location>
</feature>
<dbReference type="InterPro" id="IPR036388">
    <property type="entry name" value="WH-like_DNA-bd_sf"/>
</dbReference>
<feature type="compositionally biased region" description="Basic and acidic residues" evidence="3">
    <location>
        <begin position="47"/>
        <end position="69"/>
    </location>
</feature>
<dbReference type="Proteomes" id="UP001465976">
    <property type="component" value="Unassembled WGS sequence"/>
</dbReference>
<evidence type="ECO:0000313" key="5">
    <source>
        <dbReference type="EMBL" id="KAL0570993.1"/>
    </source>
</evidence>
<name>A0ABR3F6W9_9AGAR</name>